<keyword evidence="1" id="KW-0540">Nuclease</keyword>
<dbReference type="EMBL" id="JF432060">
    <property type="protein sequence ID" value="ADZ31426.1"/>
    <property type="molecule type" value="Genomic_DNA"/>
</dbReference>
<name>F1KM51_9MICC</name>
<gene>
    <name evidence="1" type="primary">mscIR</name>
</gene>
<dbReference type="GO" id="GO:0004519">
    <property type="term" value="F:endonuclease activity"/>
    <property type="evidence" value="ECO:0007669"/>
    <property type="project" value="UniProtKB-KW"/>
</dbReference>
<protein>
    <submittedName>
        <fullName evidence="1">MscI restriction endonuclease</fullName>
    </submittedName>
</protein>
<keyword evidence="1" id="KW-0378">Hydrolase</keyword>
<organism evidence="1">
    <name type="scientific">Micrococcus sp. NEB 502</name>
    <dbReference type="NCBI Taxonomy" id="994851"/>
    <lineage>
        <taxon>Bacteria</taxon>
        <taxon>Bacillati</taxon>
        <taxon>Actinomycetota</taxon>
        <taxon>Actinomycetes</taxon>
        <taxon>Micrococcales</taxon>
        <taxon>Micrococcaceae</taxon>
        <taxon>Micrococcus</taxon>
    </lineage>
</organism>
<dbReference type="AlphaFoldDB" id="F1KM51"/>
<accession>F1KM51</accession>
<reference evidence="1" key="1">
    <citation type="submission" date="2011-02" db="EMBL/GenBank/DDBJ databases">
        <title>MscI RM system.</title>
        <authorList>
            <person name="Meda M."/>
            <person name="Wilson G.G."/>
            <person name="Slatko B.E."/>
        </authorList>
    </citation>
    <scope>NUCLEOTIDE SEQUENCE</scope>
    <source>
        <strain evidence="1">NEB 502</strain>
    </source>
</reference>
<dbReference type="REBASE" id="1261">
    <property type="entry name" value="MscI"/>
</dbReference>
<proteinExistence type="predicted"/>
<evidence type="ECO:0000313" key="1">
    <source>
        <dbReference type="EMBL" id="ADZ31426.1"/>
    </source>
</evidence>
<keyword evidence="1" id="KW-0255">Endonuclease</keyword>
<sequence length="261" mass="29156">MGDMAYRDRPLNAEEMEALRLVLSTYRDSSGQNQTKYGSMPGFRDFERGLASVLGGTAAENKGVFDIIVTPSDGSTAFGISCKMARFAPKAQNAAFVELSNAAAKFRAHLLERQINWATDPMLAGPAIIELVTKWHTDDANEHGLDLDKSAYAVLSRSSDWSTYQLSTFPLDLYGFNPIGDIAWTATTKRIDGHVEINGQPHLLWQWYPTSGGQLKWWPPLSWATWSTEPFTLEEPPLVRPVERAEEYFPDLWPHGFTPSA</sequence>